<dbReference type="EMBL" id="JAMZIH010001807">
    <property type="protein sequence ID" value="KAJ1677889.1"/>
    <property type="molecule type" value="Genomic_DNA"/>
</dbReference>
<sequence>MTLRVAIVGPGLVGAALVEQLLAYRTSSQYASLPIKLAGVINTKGMLFEDALDAIGSIADLQSAMASAPASDLEQFTAAFAKNGPAVVVDCTSSDSVAAKYPAWLRQGLSVVTPNKKGFSGPQSLFDEIQALSQNPAGPYVYHESTVGAGLPVLSTLNDL</sequence>
<comment type="caution">
    <text evidence="1">The sequence shown here is derived from an EMBL/GenBank/DDBJ whole genome shotgun (WGS) entry which is preliminary data.</text>
</comment>
<keyword evidence="2" id="KW-1185">Reference proteome</keyword>
<name>A0ACC1HVH3_9FUNG</name>
<dbReference type="Proteomes" id="UP001145114">
    <property type="component" value="Unassembled WGS sequence"/>
</dbReference>
<reference evidence="1" key="1">
    <citation type="submission" date="2022-06" db="EMBL/GenBank/DDBJ databases">
        <title>Phylogenomic reconstructions and comparative analyses of Kickxellomycotina fungi.</title>
        <authorList>
            <person name="Reynolds N.K."/>
            <person name="Stajich J.E."/>
            <person name="Barry K."/>
            <person name="Grigoriev I.V."/>
            <person name="Crous P."/>
            <person name="Smith M.E."/>
        </authorList>
    </citation>
    <scope>NUCLEOTIDE SEQUENCE</scope>
    <source>
        <strain evidence="1">RSA 2271</strain>
    </source>
</reference>
<gene>
    <name evidence="1" type="primary">HOM6</name>
    <name evidence="1" type="ORF">EV182_005229</name>
</gene>
<proteinExistence type="predicted"/>
<evidence type="ECO:0000313" key="1">
    <source>
        <dbReference type="EMBL" id="KAJ1677889.1"/>
    </source>
</evidence>
<organism evidence="1 2">
    <name type="scientific">Spiromyces aspiralis</name>
    <dbReference type="NCBI Taxonomy" id="68401"/>
    <lineage>
        <taxon>Eukaryota</taxon>
        <taxon>Fungi</taxon>
        <taxon>Fungi incertae sedis</taxon>
        <taxon>Zoopagomycota</taxon>
        <taxon>Kickxellomycotina</taxon>
        <taxon>Kickxellomycetes</taxon>
        <taxon>Kickxellales</taxon>
        <taxon>Kickxellaceae</taxon>
        <taxon>Spiromyces</taxon>
    </lineage>
</organism>
<dbReference type="EC" id="1.1.1.3" evidence="1"/>
<protein>
    <submittedName>
        <fullName evidence="1">Homoserine dehydrogenase</fullName>
        <ecNumber evidence="1">1.1.1.3</ecNumber>
    </submittedName>
</protein>
<keyword evidence="1" id="KW-0560">Oxidoreductase</keyword>
<feature type="non-terminal residue" evidence="1">
    <location>
        <position position="160"/>
    </location>
</feature>
<evidence type="ECO:0000313" key="2">
    <source>
        <dbReference type="Proteomes" id="UP001145114"/>
    </source>
</evidence>
<accession>A0ACC1HVH3</accession>